<organism evidence="9 10">
    <name type="scientific">Amorphus orientalis</name>
    <dbReference type="NCBI Taxonomy" id="649198"/>
    <lineage>
        <taxon>Bacteria</taxon>
        <taxon>Pseudomonadati</taxon>
        <taxon>Pseudomonadota</taxon>
        <taxon>Alphaproteobacteria</taxon>
        <taxon>Hyphomicrobiales</taxon>
        <taxon>Amorphaceae</taxon>
        <taxon>Amorphus</taxon>
    </lineage>
</organism>
<proteinExistence type="inferred from homology"/>
<evidence type="ECO:0000256" key="3">
    <source>
        <dbReference type="ARBA" id="ARBA00022448"/>
    </source>
</evidence>
<dbReference type="InterPro" id="IPR002781">
    <property type="entry name" value="TM_pro_TauE-like"/>
</dbReference>
<keyword evidence="5 8" id="KW-0812">Transmembrane</keyword>
<evidence type="ECO:0000256" key="1">
    <source>
        <dbReference type="ARBA" id="ARBA00004651"/>
    </source>
</evidence>
<evidence type="ECO:0000256" key="7">
    <source>
        <dbReference type="ARBA" id="ARBA00023136"/>
    </source>
</evidence>
<evidence type="ECO:0000256" key="2">
    <source>
        <dbReference type="ARBA" id="ARBA00009142"/>
    </source>
</evidence>
<feature type="transmembrane region" description="Helical" evidence="8">
    <location>
        <begin position="82"/>
        <end position="102"/>
    </location>
</feature>
<comment type="caution">
    <text evidence="9">The sequence shown here is derived from an EMBL/GenBank/DDBJ whole genome shotgun (WGS) entry which is preliminary data.</text>
</comment>
<name>A0AAE3VL91_9HYPH</name>
<evidence type="ECO:0000256" key="4">
    <source>
        <dbReference type="ARBA" id="ARBA00022475"/>
    </source>
</evidence>
<feature type="transmembrane region" description="Helical" evidence="8">
    <location>
        <begin position="40"/>
        <end position="62"/>
    </location>
</feature>
<keyword evidence="10" id="KW-1185">Reference proteome</keyword>
<comment type="similarity">
    <text evidence="2 8">Belongs to the 4-toluene sulfonate uptake permease (TSUP) (TC 2.A.102) family.</text>
</comment>
<dbReference type="PANTHER" id="PTHR30269">
    <property type="entry name" value="TRANSMEMBRANE PROTEIN YFCA"/>
    <property type="match status" value="1"/>
</dbReference>
<gene>
    <name evidence="9" type="ORF">J2S73_000425</name>
</gene>
<accession>A0AAE3VL91</accession>
<keyword evidence="6 8" id="KW-1133">Transmembrane helix</keyword>
<comment type="subcellular location">
    <subcellularLocation>
        <location evidence="1 8">Cell membrane</location>
        <topology evidence="1 8">Multi-pass membrane protein</topology>
    </subcellularLocation>
</comment>
<evidence type="ECO:0000313" key="9">
    <source>
        <dbReference type="EMBL" id="MDQ0313988.1"/>
    </source>
</evidence>
<feature type="transmembrane region" description="Helical" evidence="8">
    <location>
        <begin position="134"/>
        <end position="161"/>
    </location>
</feature>
<dbReference type="GO" id="GO:0005886">
    <property type="term" value="C:plasma membrane"/>
    <property type="evidence" value="ECO:0007669"/>
    <property type="project" value="UniProtKB-SubCell"/>
</dbReference>
<feature type="transmembrane region" description="Helical" evidence="8">
    <location>
        <begin position="173"/>
        <end position="197"/>
    </location>
</feature>
<dbReference type="AlphaFoldDB" id="A0AAE3VL91"/>
<dbReference type="PANTHER" id="PTHR30269:SF37">
    <property type="entry name" value="MEMBRANE TRANSPORTER PROTEIN"/>
    <property type="match status" value="1"/>
</dbReference>
<feature type="transmembrane region" description="Helical" evidence="8">
    <location>
        <begin position="203"/>
        <end position="222"/>
    </location>
</feature>
<reference evidence="9" key="1">
    <citation type="submission" date="2023-07" db="EMBL/GenBank/DDBJ databases">
        <title>Genomic Encyclopedia of Type Strains, Phase IV (KMG-IV): sequencing the most valuable type-strain genomes for metagenomic binning, comparative biology and taxonomic classification.</title>
        <authorList>
            <person name="Goeker M."/>
        </authorList>
    </citation>
    <scope>NUCLEOTIDE SEQUENCE</scope>
    <source>
        <strain evidence="9">DSM 21202</strain>
    </source>
</reference>
<sequence>MDFVALLTPDGLAPWAAVLLIAVAGFTSAMTAAFGIGGGLLLIAVMIPLVPISALVPVHGVVQLGSNTGRLVLQARHLRLDILTWFTLGAIGGGVAGGLLVVDLPETALKLGVGLFVLWSVWGKMPKIGAESRLLLGVGGAASTLLTMFVGATGPFVMALYTGAALTKNELVALFAGSMFVQHLLKIVVFGALGFAFAEWLPLALAMVLAGFAGTVVGTRVLSLLPEKVFRTGLKALLTLIGLHLVLSAGATLID</sequence>
<evidence type="ECO:0000256" key="8">
    <source>
        <dbReference type="RuleBase" id="RU363041"/>
    </source>
</evidence>
<evidence type="ECO:0000313" key="10">
    <source>
        <dbReference type="Proteomes" id="UP001229244"/>
    </source>
</evidence>
<dbReference type="RefSeq" id="WP_306883776.1">
    <property type="nucleotide sequence ID" value="NZ_JAUSUL010000001.1"/>
</dbReference>
<feature type="transmembrane region" description="Helical" evidence="8">
    <location>
        <begin position="12"/>
        <end position="33"/>
    </location>
</feature>
<dbReference type="EMBL" id="JAUSUL010000001">
    <property type="protein sequence ID" value="MDQ0313988.1"/>
    <property type="molecule type" value="Genomic_DNA"/>
</dbReference>
<dbReference type="InterPro" id="IPR052017">
    <property type="entry name" value="TSUP"/>
</dbReference>
<keyword evidence="3" id="KW-0813">Transport</keyword>
<keyword evidence="4 8" id="KW-1003">Cell membrane</keyword>
<keyword evidence="7 8" id="KW-0472">Membrane</keyword>
<evidence type="ECO:0000256" key="6">
    <source>
        <dbReference type="ARBA" id="ARBA00022989"/>
    </source>
</evidence>
<evidence type="ECO:0000256" key="5">
    <source>
        <dbReference type="ARBA" id="ARBA00022692"/>
    </source>
</evidence>
<feature type="transmembrane region" description="Helical" evidence="8">
    <location>
        <begin position="234"/>
        <end position="254"/>
    </location>
</feature>
<dbReference type="Proteomes" id="UP001229244">
    <property type="component" value="Unassembled WGS sequence"/>
</dbReference>
<protein>
    <recommendedName>
        <fullName evidence="8">Probable membrane transporter protein</fullName>
    </recommendedName>
</protein>
<dbReference type="Pfam" id="PF01925">
    <property type="entry name" value="TauE"/>
    <property type="match status" value="1"/>
</dbReference>